<dbReference type="Gene3D" id="2.40.260.10">
    <property type="entry name" value="Sortase"/>
    <property type="match status" value="1"/>
</dbReference>
<dbReference type="RefSeq" id="WP_186866492.1">
    <property type="nucleotide sequence ID" value="NZ_JACOPH010000003.1"/>
</dbReference>
<evidence type="ECO:0000256" key="2">
    <source>
        <dbReference type="PIRSR" id="PIRSR605754-1"/>
    </source>
</evidence>
<evidence type="ECO:0000256" key="3">
    <source>
        <dbReference type="SAM" id="MobiDB-lite"/>
    </source>
</evidence>
<dbReference type="AlphaFoldDB" id="A0A923LPH4"/>
<dbReference type="NCBIfam" id="TIGR03064">
    <property type="entry name" value="sortase_srtB"/>
    <property type="match status" value="1"/>
</dbReference>
<evidence type="ECO:0000313" key="5">
    <source>
        <dbReference type="EMBL" id="MBC5713578.1"/>
    </source>
</evidence>
<organism evidence="5 6">
    <name type="scientific">Roseburia zhanii</name>
    <dbReference type="NCBI Taxonomy" id="2763064"/>
    <lineage>
        <taxon>Bacteria</taxon>
        <taxon>Bacillati</taxon>
        <taxon>Bacillota</taxon>
        <taxon>Clostridia</taxon>
        <taxon>Lachnospirales</taxon>
        <taxon>Lachnospiraceae</taxon>
        <taxon>Roseburia</taxon>
    </lineage>
</organism>
<dbReference type="GO" id="GO:0016787">
    <property type="term" value="F:hydrolase activity"/>
    <property type="evidence" value="ECO:0007669"/>
    <property type="project" value="UniProtKB-KW"/>
</dbReference>
<feature type="region of interest" description="Disordered" evidence="3">
    <location>
        <begin position="55"/>
        <end position="80"/>
    </location>
</feature>
<keyword evidence="4" id="KW-1133">Transmembrane helix</keyword>
<dbReference type="InterPro" id="IPR009835">
    <property type="entry name" value="SrtB"/>
</dbReference>
<dbReference type="InterPro" id="IPR023365">
    <property type="entry name" value="Sortase_dom-sf"/>
</dbReference>
<evidence type="ECO:0000256" key="1">
    <source>
        <dbReference type="ARBA" id="ARBA00022801"/>
    </source>
</evidence>
<keyword evidence="6" id="KW-1185">Reference proteome</keyword>
<evidence type="ECO:0000313" key="6">
    <source>
        <dbReference type="Proteomes" id="UP000606720"/>
    </source>
</evidence>
<feature type="compositionally biased region" description="Low complexity" evidence="3">
    <location>
        <begin position="59"/>
        <end position="70"/>
    </location>
</feature>
<proteinExistence type="predicted"/>
<protein>
    <submittedName>
        <fullName evidence="5">Class B sortase</fullName>
        <ecNumber evidence="5">3.4.22.71</ecNumber>
    </submittedName>
</protein>
<dbReference type="InterPro" id="IPR005754">
    <property type="entry name" value="Sortase"/>
</dbReference>
<evidence type="ECO:0000256" key="4">
    <source>
        <dbReference type="SAM" id="Phobius"/>
    </source>
</evidence>
<reference evidence="5" key="1">
    <citation type="submission" date="2020-08" db="EMBL/GenBank/DDBJ databases">
        <title>Genome public.</title>
        <authorList>
            <person name="Liu C."/>
            <person name="Sun Q."/>
        </authorList>
    </citation>
    <scope>NUCLEOTIDE SEQUENCE</scope>
    <source>
        <strain evidence="5">BX1005</strain>
    </source>
</reference>
<dbReference type="Pfam" id="PF04203">
    <property type="entry name" value="Sortase"/>
    <property type="match status" value="1"/>
</dbReference>
<keyword evidence="1 5" id="KW-0378">Hydrolase</keyword>
<feature type="transmembrane region" description="Helical" evidence="4">
    <location>
        <begin position="12"/>
        <end position="34"/>
    </location>
</feature>
<feature type="active site" description="Proton donor/acceptor" evidence="2">
    <location>
        <position position="163"/>
    </location>
</feature>
<dbReference type="EC" id="3.4.22.71" evidence="5"/>
<keyword evidence="4" id="KW-0812">Transmembrane</keyword>
<dbReference type="EMBL" id="JACOPH010000003">
    <property type="protein sequence ID" value="MBC5713578.1"/>
    <property type="molecule type" value="Genomic_DNA"/>
</dbReference>
<dbReference type="CDD" id="cd05826">
    <property type="entry name" value="Sortase_B"/>
    <property type="match status" value="1"/>
</dbReference>
<comment type="caution">
    <text evidence="5">The sequence shown here is derived from an EMBL/GenBank/DDBJ whole genome shotgun (WGS) entry which is preliminary data.</text>
</comment>
<feature type="active site" description="Acyl-thioester intermediate" evidence="2">
    <location>
        <position position="257"/>
    </location>
</feature>
<gene>
    <name evidence="5" type="primary">srtB</name>
    <name evidence="5" type="ORF">H8S17_05015</name>
</gene>
<sequence length="279" mass="31927">MMKRSVSASSKKRYVSILLGILCIGIAVFLLWHMQSEYKESDRFYQKLEGRALKKDAGSQQSKQNEQNEQMVQKAEDSEKQASAADTASLEIDFDALKQVNGDIIGWILFDNNGISYPILQGKDNEKYLYRLADGTKSKAGSIFMDAACSPDFSDAHTIIYGHNMKNLSMFGKLKWYRTKRGYYENNRYFTIYTPDQVLRYEIFSWYEASADDMVYQVGFQPDRFFLTFVEEMVKRSSRNTGVTVDENDKIVTLSTCSANGKRFVVHGKLCSCCSHCQV</sequence>
<dbReference type="Proteomes" id="UP000606720">
    <property type="component" value="Unassembled WGS sequence"/>
</dbReference>
<dbReference type="SUPFAM" id="SSF63817">
    <property type="entry name" value="Sortase"/>
    <property type="match status" value="1"/>
</dbReference>
<keyword evidence="4" id="KW-0472">Membrane</keyword>
<name>A0A923LPH4_9FIRM</name>
<accession>A0A923LPH4</accession>